<evidence type="ECO:0000313" key="3">
    <source>
        <dbReference type="EMBL" id="GHF22166.1"/>
    </source>
</evidence>
<accession>A0A919AQK3</accession>
<sequence length="151" mass="16783">MIRPTITNTLSVKIRRSIIALLAGLLIIYHLNLMVETYFSGGTTVSSPMMHVQSFIRVMIVCSLVLVATGKRLAIWGMWFSITALVVTQYLVHFGPQPPEFLASRSGLSYLRGFIIPTLITVAFPLSNRNPGSSQAETNMLTVDKRNGDRR</sequence>
<feature type="region of interest" description="Disordered" evidence="1">
    <location>
        <begin position="131"/>
        <end position="151"/>
    </location>
</feature>
<comment type="caution">
    <text evidence="3">The sequence shown here is derived from an EMBL/GenBank/DDBJ whole genome shotgun (WGS) entry which is preliminary data.</text>
</comment>
<reference evidence="3" key="1">
    <citation type="journal article" date="2014" name="Int. J. Syst. Evol. Microbiol.">
        <title>Complete genome sequence of Corynebacterium casei LMG S-19264T (=DSM 44701T), isolated from a smear-ripened cheese.</title>
        <authorList>
            <consortium name="US DOE Joint Genome Institute (JGI-PGF)"/>
            <person name="Walter F."/>
            <person name="Albersmeier A."/>
            <person name="Kalinowski J."/>
            <person name="Ruckert C."/>
        </authorList>
    </citation>
    <scope>NUCLEOTIDE SEQUENCE</scope>
    <source>
        <strain evidence="3">KCTC 42590</strain>
    </source>
</reference>
<evidence type="ECO:0000256" key="1">
    <source>
        <dbReference type="SAM" id="MobiDB-lite"/>
    </source>
</evidence>
<name>A0A919AQK3_9PROT</name>
<reference evidence="3" key="2">
    <citation type="submission" date="2020-09" db="EMBL/GenBank/DDBJ databases">
        <authorList>
            <person name="Sun Q."/>
            <person name="Kim S."/>
        </authorList>
    </citation>
    <scope>NUCLEOTIDE SEQUENCE</scope>
    <source>
        <strain evidence="3">KCTC 42590</strain>
    </source>
</reference>
<feature type="transmembrane region" description="Helical" evidence="2">
    <location>
        <begin position="51"/>
        <end position="69"/>
    </location>
</feature>
<proteinExistence type="predicted"/>
<feature type="transmembrane region" description="Helical" evidence="2">
    <location>
        <begin position="107"/>
        <end position="126"/>
    </location>
</feature>
<evidence type="ECO:0000256" key="2">
    <source>
        <dbReference type="SAM" id="Phobius"/>
    </source>
</evidence>
<keyword evidence="2" id="KW-0812">Transmembrane</keyword>
<dbReference type="AlphaFoldDB" id="A0A919AQK3"/>
<feature type="transmembrane region" description="Helical" evidence="2">
    <location>
        <begin position="12"/>
        <end position="31"/>
    </location>
</feature>
<keyword evidence="2" id="KW-0472">Membrane</keyword>
<gene>
    <name evidence="3" type="ORF">GCM10017044_15350</name>
</gene>
<keyword evidence="2" id="KW-1133">Transmembrane helix</keyword>
<evidence type="ECO:0000313" key="4">
    <source>
        <dbReference type="Proteomes" id="UP000630923"/>
    </source>
</evidence>
<feature type="compositionally biased region" description="Polar residues" evidence="1">
    <location>
        <begin position="131"/>
        <end position="141"/>
    </location>
</feature>
<dbReference type="RefSeq" id="WP_191251650.1">
    <property type="nucleotide sequence ID" value="NZ_BNCI01000002.1"/>
</dbReference>
<feature type="transmembrane region" description="Helical" evidence="2">
    <location>
        <begin position="76"/>
        <end position="95"/>
    </location>
</feature>
<organism evidence="3 4">
    <name type="scientific">Kordiimonas sediminis</name>
    <dbReference type="NCBI Taxonomy" id="1735581"/>
    <lineage>
        <taxon>Bacteria</taxon>
        <taxon>Pseudomonadati</taxon>
        <taxon>Pseudomonadota</taxon>
        <taxon>Alphaproteobacteria</taxon>
        <taxon>Kordiimonadales</taxon>
        <taxon>Kordiimonadaceae</taxon>
        <taxon>Kordiimonas</taxon>
    </lineage>
</organism>
<protein>
    <submittedName>
        <fullName evidence="3">Uncharacterized protein</fullName>
    </submittedName>
</protein>
<dbReference type="EMBL" id="BNCI01000002">
    <property type="protein sequence ID" value="GHF22166.1"/>
    <property type="molecule type" value="Genomic_DNA"/>
</dbReference>
<keyword evidence="4" id="KW-1185">Reference proteome</keyword>
<dbReference type="Proteomes" id="UP000630923">
    <property type="component" value="Unassembled WGS sequence"/>
</dbReference>